<evidence type="ECO:0000313" key="4">
    <source>
        <dbReference type="EMBL" id="SAM00522.1"/>
    </source>
</evidence>
<feature type="domain" description="K Homology" evidence="3">
    <location>
        <begin position="138"/>
        <end position="216"/>
    </location>
</feature>
<dbReference type="GO" id="GO:0003723">
    <property type="term" value="F:RNA binding"/>
    <property type="evidence" value="ECO:0007669"/>
    <property type="project" value="UniProtKB-UniRule"/>
</dbReference>
<dbReference type="AlphaFoldDB" id="A0A163JN14"/>
<dbReference type="SUPFAM" id="SSF54791">
    <property type="entry name" value="Eukaryotic type KH-domain (KH-domain type I)"/>
    <property type="match status" value="1"/>
</dbReference>
<evidence type="ECO:0000256" key="1">
    <source>
        <dbReference type="PROSITE-ProRule" id="PRU00117"/>
    </source>
</evidence>
<reference evidence="4" key="1">
    <citation type="submission" date="2016-04" db="EMBL/GenBank/DDBJ databases">
        <authorList>
            <person name="Evans L.H."/>
            <person name="Alamgir A."/>
            <person name="Owens N."/>
            <person name="Weber N.D."/>
            <person name="Virtaneva K."/>
            <person name="Barbian K."/>
            <person name="Babar A."/>
            <person name="Rosenke K."/>
        </authorList>
    </citation>
    <scope>NUCLEOTIDE SEQUENCE [LARGE SCALE GENOMIC DNA]</scope>
    <source>
        <strain evidence="4">CBS 101.48</strain>
    </source>
</reference>
<feature type="region of interest" description="Disordered" evidence="2">
    <location>
        <begin position="825"/>
        <end position="917"/>
    </location>
</feature>
<dbReference type="PROSITE" id="PS50084">
    <property type="entry name" value="KH_TYPE_1"/>
    <property type="match status" value="1"/>
</dbReference>
<dbReference type="InterPro" id="IPR056553">
    <property type="entry name" value="KH_Mug60-KHD4"/>
</dbReference>
<accession>A0A163JN14</accession>
<dbReference type="Gene3D" id="3.30.1370.10">
    <property type="entry name" value="K Homology domain, type 1"/>
    <property type="match status" value="1"/>
</dbReference>
<dbReference type="InterPro" id="IPR004087">
    <property type="entry name" value="KH_dom"/>
</dbReference>
<organism evidence="4">
    <name type="scientific">Absidia glauca</name>
    <name type="common">Pin mould</name>
    <dbReference type="NCBI Taxonomy" id="4829"/>
    <lineage>
        <taxon>Eukaryota</taxon>
        <taxon>Fungi</taxon>
        <taxon>Fungi incertae sedis</taxon>
        <taxon>Mucoromycota</taxon>
        <taxon>Mucoromycotina</taxon>
        <taxon>Mucoromycetes</taxon>
        <taxon>Mucorales</taxon>
        <taxon>Cunninghamellaceae</taxon>
        <taxon>Absidia</taxon>
    </lineage>
</organism>
<dbReference type="OrthoDB" id="271862at2759"/>
<evidence type="ECO:0000259" key="3">
    <source>
        <dbReference type="SMART" id="SM00322"/>
    </source>
</evidence>
<feature type="compositionally biased region" description="Polar residues" evidence="2">
    <location>
        <begin position="894"/>
        <end position="909"/>
    </location>
</feature>
<name>A0A163JN14_ABSGL</name>
<evidence type="ECO:0000256" key="2">
    <source>
        <dbReference type="SAM" id="MobiDB-lite"/>
    </source>
</evidence>
<feature type="domain" description="K Homology" evidence="3">
    <location>
        <begin position="427"/>
        <end position="507"/>
    </location>
</feature>
<keyword evidence="5" id="KW-1185">Reference proteome</keyword>
<protein>
    <recommendedName>
        <fullName evidence="3">K Homology domain-containing protein</fullName>
    </recommendedName>
</protein>
<dbReference type="InterPro" id="IPR036612">
    <property type="entry name" value="KH_dom_type_1_sf"/>
</dbReference>
<dbReference type="InParanoid" id="A0A163JN14"/>
<proteinExistence type="predicted"/>
<gene>
    <name evidence="4" type="primary">ABSGL_06210.1 scaffold 7705</name>
</gene>
<dbReference type="Proteomes" id="UP000078561">
    <property type="component" value="Unassembled WGS sequence"/>
</dbReference>
<dbReference type="CDD" id="cd22453">
    <property type="entry name" value="KH-I_MUG60_like"/>
    <property type="match status" value="1"/>
</dbReference>
<feature type="compositionally biased region" description="Low complexity" evidence="2">
    <location>
        <begin position="838"/>
        <end position="852"/>
    </location>
</feature>
<sequence>MPGLALVDDTTLRQKRQDLLYQHPDLVGVELTAIHASQRQLMVTLSGPTHSVLKAKSEILASDAIQVRTTIQSIHPCIISQQKKRSQLTEHLETLGKDFKVNFTIDVAVEPSITLQGTMAGVEAARIQVLVYLDQLLDLHIDSVSLPPLLHNILGGKRHYQLQSVMEETATNIYLEAPFAIGHVGLALQQQQGLVYISGDTAATKRATLLAKKLAEQKLNCLYHKESSFDPHKADWILLRQQDKLKKLLQDNGSFIHFSQIGSGSPVIQVYGENRINTERTLRLLNHMAHDIYHVTFKWKPTANDFDLMTCISRLAEFSGGEVLYSGDQGRLDVYGSDTAIRLVYQFVKDSKLMDNHISTCITLELASEHRAFMKGKKSGKVNKIVKSCGANIKFIPAYSDYNCLMTVDSTDIDKAFYGLELLSHELPEERSFYVPEIYHRRIIGVGGKNIQRIMKKYGVYVKFSGADEFTELGGYFENEHNVFARTPRKYSSSLQQLYDEVMELITFEKDRNWVSYSVKVPLYLHRTIPNLHSNALRDYGRLHNTRLWWPPRCGNADVVVVGPVTQVRLIQAALSNLLPRHCYVPVPLSSALTNYLESSIHLKNLKRVMQMDWSVALIDPDTNTKEIPATSCVQWQTSHTFINALIFQLTTTAGPSEVASGGDDDSMVITDCERRLQMAKNLLLDQLLAYNIPQTLTTKKPSGNARLMTRQKLYGPASVITQADKLGVFYTLMNTSDIPANHRHALFPGSKFNILDSNYPLPTNSAIHQSPYQIPPTSTSTIDVIVPQITKTIWSADQPNDDPWSPPLTDSPMRNQTVHGRFEMKSTDGPRPQFSNQLHHQPPFQHPLHSQIPDRRSPPTLLPNQPTPALHFPTPSFSATIKSDAPRSHFDLPSSQPTSDFDINSTNRPAAKGPYPPYLLTKFDKNDMISPSTPHSLSPMLLSNHGSASPMPFSGPFDMSLPPRKLQSPCHSYLNEAVLTPSFSSPYPR</sequence>
<dbReference type="Pfam" id="PF00013">
    <property type="entry name" value="KH_1"/>
    <property type="match status" value="1"/>
</dbReference>
<dbReference type="EMBL" id="LT553219">
    <property type="protein sequence ID" value="SAM00522.1"/>
    <property type="molecule type" value="Genomic_DNA"/>
</dbReference>
<dbReference type="SMART" id="SM00322">
    <property type="entry name" value="KH"/>
    <property type="match status" value="2"/>
</dbReference>
<dbReference type="STRING" id="4829.A0A163JN14"/>
<evidence type="ECO:0000313" key="5">
    <source>
        <dbReference type="Proteomes" id="UP000078561"/>
    </source>
</evidence>
<dbReference type="InterPro" id="IPR004088">
    <property type="entry name" value="KH_dom_type_1"/>
</dbReference>
<dbReference type="Pfam" id="PF24563">
    <property type="entry name" value="KH_Mug60-KHD4"/>
    <property type="match status" value="1"/>
</dbReference>
<keyword evidence="1" id="KW-0694">RNA-binding</keyword>